<feature type="region of interest" description="Disordered" evidence="1">
    <location>
        <begin position="93"/>
        <end position="126"/>
    </location>
</feature>
<dbReference type="PANTHER" id="PTHR46637:SF1">
    <property type="entry name" value="BLL5188 PROTEIN"/>
    <property type="match status" value="1"/>
</dbReference>
<dbReference type="InterPro" id="IPR025161">
    <property type="entry name" value="IS402-like_dom"/>
</dbReference>
<dbReference type="RefSeq" id="WP_073431369.1">
    <property type="nucleotide sequence ID" value="NZ_CADFGY010000005.1"/>
</dbReference>
<dbReference type="Pfam" id="PF13340">
    <property type="entry name" value="DUF4096"/>
    <property type="match status" value="1"/>
</dbReference>
<evidence type="ECO:0000256" key="1">
    <source>
        <dbReference type="SAM" id="MobiDB-lite"/>
    </source>
</evidence>
<dbReference type="EMBL" id="FRAB01000036">
    <property type="protein sequence ID" value="SHK74662.1"/>
    <property type="molecule type" value="Genomic_DNA"/>
</dbReference>
<feature type="domain" description="Insertion element IS402-like" evidence="2">
    <location>
        <begin position="6"/>
        <end position="81"/>
    </location>
</feature>
<evidence type="ECO:0000259" key="2">
    <source>
        <dbReference type="Pfam" id="PF13340"/>
    </source>
</evidence>
<accession>A0A1M6UZI4</accession>
<evidence type="ECO:0000313" key="3">
    <source>
        <dbReference type="EMBL" id="SHK74662.1"/>
    </source>
</evidence>
<organism evidence="3 4">
    <name type="scientific">Paraburkholderia terricola</name>
    <dbReference type="NCBI Taxonomy" id="169427"/>
    <lineage>
        <taxon>Bacteria</taxon>
        <taxon>Pseudomonadati</taxon>
        <taxon>Pseudomonadota</taxon>
        <taxon>Betaproteobacteria</taxon>
        <taxon>Burkholderiales</taxon>
        <taxon>Burkholderiaceae</taxon>
        <taxon>Paraburkholderia</taxon>
    </lineage>
</organism>
<name>A0A1M6UZI4_9BURK</name>
<evidence type="ECO:0000313" key="4">
    <source>
        <dbReference type="Proteomes" id="UP000184395"/>
    </source>
</evidence>
<protein>
    <submittedName>
        <fullName evidence="3">Transposase</fullName>
    </submittedName>
</protein>
<dbReference type="STRING" id="169427.SAMN05192548_103615"/>
<dbReference type="InterPro" id="IPR052909">
    <property type="entry name" value="Transposase_6_like"/>
</dbReference>
<dbReference type="PANTHER" id="PTHR46637">
    <property type="entry name" value="TIS1421-TRANSPOSASE PROTEIN A"/>
    <property type="match status" value="1"/>
</dbReference>
<dbReference type="Proteomes" id="UP000184395">
    <property type="component" value="Unassembled WGS sequence"/>
</dbReference>
<dbReference type="AlphaFoldDB" id="A0A1M6UZI4"/>
<reference evidence="3 4" key="1">
    <citation type="submission" date="2016-11" db="EMBL/GenBank/DDBJ databases">
        <authorList>
            <person name="Jaros S."/>
            <person name="Januszkiewicz K."/>
            <person name="Wedrychowicz H."/>
        </authorList>
    </citation>
    <scope>NUCLEOTIDE SEQUENCE [LARGE SCALE GENOMIC DNA]</scope>
    <source>
        <strain evidence="3 4">LMG 20594</strain>
    </source>
</reference>
<gene>
    <name evidence="3" type="ORF">SAMN05192548_103615</name>
</gene>
<dbReference type="GeneID" id="301977160"/>
<sequence>MFFEELSDEEWSLIGPMLADPVVRLTKRGRPRVQPRVVTNAVLWILTTGESWSKLPEKYPSQPTCRYRFEQWRINGKLAEMMRVLSRAGRHFSYVPDRPPSEKKADQKPAVAPLDDAGTEDDVGTPDVVWKSQESWLSTSTERTAYHADSWILGDIGRTRDTEPGPAEACNDDASAQEEASSKRQRVYSQGAWRSASEASGTSVVNERGYVVHAAADLMQNDLFRGWAEITENGQRVAHSGLVGPRFIAPEAARQCALDWARDWIDKQEDAANSSRYTTGSRATLRRG</sequence>
<feature type="region of interest" description="Disordered" evidence="1">
    <location>
        <begin position="157"/>
        <end position="186"/>
    </location>
</feature>
<proteinExistence type="predicted"/>